<dbReference type="AlphaFoldDB" id="A0A5M6D055"/>
<organism evidence="9 10">
    <name type="scientific">Roseiconus nitratireducens</name>
    <dbReference type="NCBI Taxonomy" id="2605748"/>
    <lineage>
        <taxon>Bacteria</taxon>
        <taxon>Pseudomonadati</taxon>
        <taxon>Planctomycetota</taxon>
        <taxon>Planctomycetia</taxon>
        <taxon>Pirellulales</taxon>
        <taxon>Pirellulaceae</taxon>
        <taxon>Roseiconus</taxon>
    </lineage>
</organism>
<feature type="domain" description="DUF1588" evidence="5">
    <location>
        <begin position="885"/>
        <end position="982"/>
    </location>
</feature>
<evidence type="ECO:0000259" key="8">
    <source>
        <dbReference type="Pfam" id="PF07637"/>
    </source>
</evidence>
<feature type="domain" description="DUF1587" evidence="4">
    <location>
        <begin position="127"/>
        <end position="190"/>
    </location>
</feature>
<dbReference type="InterPro" id="IPR011478">
    <property type="entry name" value="DUF1585"/>
</dbReference>
<feature type="domain" description="DUF1585" evidence="3">
    <location>
        <begin position="998"/>
        <end position="1071"/>
    </location>
</feature>
<dbReference type="Pfam" id="PF07627">
    <property type="entry name" value="PSCyt3"/>
    <property type="match status" value="1"/>
</dbReference>
<comment type="caution">
    <text evidence="9">The sequence shown here is derived from an EMBL/GenBank/DDBJ whole genome shotgun (WGS) entry which is preliminary data.</text>
</comment>
<evidence type="ECO:0000259" key="6">
    <source>
        <dbReference type="Pfam" id="PF07631"/>
    </source>
</evidence>
<keyword evidence="2" id="KW-0732">Signal</keyword>
<proteinExistence type="predicted"/>
<feature type="chain" id="PRO_5024388214" evidence="2">
    <location>
        <begin position="32"/>
        <end position="1077"/>
    </location>
</feature>
<dbReference type="Proteomes" id="UP000324479">
    <property type="component" value="Unassembled WGS sequence"/>
</dbReference>
<dbReference type="Pfam" id="PF07624">
    <property type="entry name" value="PSD2"/>
    <property type="match status" value="1"/>
</dbReference>
<dbReference type="InterPro" id="IPR013039">
    <property type="entry name" value="DUF1588"/>
</dbReference>
<dbReference type="InterPro" id="IPR013042">
    <property type="entry name" value="DUF1592"/>
</dbReference>
<evidence type="ECO:0000259" key="3">
    <source>
        <dbReference type="Pfam" id="PF07624"/>
    </source>
</evidence>
<sequence length="1077" mass="120964">MSFGKRVQRCPFPTGVIVYLLTTLSAPQVMAEDQLVSLLSHHCFDCHDGSTTEGELNLASMVEVDGESQARIYQRVAERVAAGEMPPDDASSLSDEERRSILRHVDKRLSDLADALRDDPGRVELTRLTPYEYRNIMRDISGGVFVGAGRFLPNEGGAGEGFANVGAAQSMTLAQYEKYVDAARNTLAHVRFYPLANNNEAADSAWTTYPRSASDEPVDARQEVADEIIQWHVAQQQKWNEEHRRDLERQLGFAHPAYLESSWRYQVRESREQILSEFAWVPVDATDVDGERIELSPVALEKWFKILIGDVSNSVHRDWASAWQQLPQDPAVPLADVRTRCVEIVSGNDNVVVETEDYAPAYEISFHEAKNEVLQAAEEKGHWPFRIDIGDAEELFLIVTDAGDGGRGEYAVWRRGRFIFRDGTSRQWQDVVTIVGANSGREYPFGFDGEKTKSLRDDELGAKPPGALKFQVPEDAIVFEVDLTLDRARTETASIQALVLKQKPKSQSYVPGRFVFGGKKRPVTAAARLKKEQERALRKRNIAEANKTKIGLNAERNVFAAWQRTSLEAIGGPWPEQEADKFEADFPYHFTVHEVVRNATRDDLAELNHFQNRLEALARSHPSTGPAVSNAEEQLVRRTIKQFAESLWRRQIGDQDTERLIKLYRESRANGFSFDSSIKSSLMAVMISPDFLLRGLSRSGGDTKGNELSSVADSNGHPCRPLSTEALATRLSFFLWASIPDQELRELAATDRLRDPDVLVQQARRMLKDPRAKSLATDFAGQLWGFSDFVTFVNPDAERFKEFDEHLRASMQAEVELFLADVFQGNRPLTNLLVSDDSILDERLAKHYNLEAQYESADESAGAVERRGLSSEPSSHRVVKLTAERGGLATMGLFLTKTSLPLRTSPVQRGVWVMESLLGRHLPNPPANVPPLSEDDTNTAGESILLQLERHRADRSCASCHDKIDPLGISLEGFDAIGRTRQIEREGRPLSTVATTHDGFELRGAAGLKEYLIQNTDEFVDHFNRKLLGYALGRAVSIGDHFLLNQMKQNLIEQHYRFSSLVETIVLSPQFRTKREY</sequence>
<evidence type="ECO:0000259" key="4">
    <source>
        <dbReference type="Pfam" id="PF07626"/>
    </source>
</evidence>
<evidence type="ECO:0000259" key="7">
    <source>
        <dbReference type="Pfam" id="PF07635"/>
    </source>
</evidence>
<evidence type="ECO:0000259" key="5">
    <source>
        <dbReference type="Pfam" id="PF07627"/>
    </source>
</evidence>
<feature type="signal peptide" evidence="2">
    <location>
        <begin position="1"/>
        <end position="31"/>
    </location>
</feature>
<accession>A0A5M6D055</accession>
<feature type="region of interest" description="Disordered" evidence="1">
    <location>
        <begin position="857"/>
        <end position="876"/>
    </location>
</feature>
<evidence type="ECO:0000256" key="1">
    <source>
        <dbReference type="SAM" id="MobiDB-lite"/>
    </source>
</evidence>
<dbReference type="InterPro" id="IPR011429">
    <property type="entry name" value="Cyt_c_Planctomycete-type"/>
</dbReference>
<dbReference type="RefSeq" id="WP_150078287.1">
    <property type="nucleotide sequence ID" value="NZ_VWOX01000012.1"/>
</dbReference>
<feature type="domain" description="Cytochrome C Planctomycete-type" evidence="7">
    <location>
        <begin position="43"/>
        <end position="89"/>
    </location>
</feature>
<name>A0A5M6D055_9BACT</name>
<protein>
    <submittedName>
        <fullName evidence="9">DUF1592 domain-containing protein</fullName>
    </submittedName>
</protein>
<keyword evidence="10" id="KW-1185">Reference proteome</keyword>
<dbReference type="Pfam" id="PF07635">
    <property type="entry name" value="PSCyt1"/>
    <property type="match status" value="1"/>
</dbReference>
<evidence type="ECO:0000256" key="2">
    <source>
        <dbReference type="SAM" id="SignalP"/>
    </source>
</evidence>
<dbReference type="InterPro" id="IPR013036">
    <property type="entry name" value="DUF1587"/>
</dbReference>
<reference evidence="9 10" key="1">
    <citation type="submission" date="2019-08" db="EMBL/GenBank/DDBJ databases">
        <authorList>
            <person name="Dhanesh K."/>
            <person name="Kumar G."/>
            <person name="Sasikala C."/>
            <person name="Venkata Ramana C."/>
        </authorList>
    </citation>
    <scope>NUCLEOTIDE SEQUENCE [LARGE SCALE GENOMIC DNA]</scope>
    <source>
        <strain evidence="9 10">JC645</strain>
    </source>
</reference>
<feature type="domain" description="DUF1592" evidence="6">
    <location>
        <begin position="723"/>
        <end position="850"/>
    </location>
</feature>
<feature type="domain" description="DUF1595" evidence="8">
    <location>
        <begin position="636"/>
        <end position="694"/>
    </location>
</feature>
<dbReference type="Pfam" id="PF07626">
    <property type="entry name" value="PSD3"/>
    <property type="match status" value="1"/>
</dbReference>
<dbReference type="EMBL" id="VWOX01000012">
    <property type="protein sequence ID" value="KAA5540723.1"/>
    <property type="molecule type" value="Genomic_DNA"/>
</dbReference>
<evidence type="ECO:0000313" key="9">
    <source>
        <dbReference type="EMBL" id="KAA5540723.1"/>
    </source>
</evidence>
<gene>
    <name evidence="9" type="ORF">FYK55_20255</name>
</gene>
<dbReference type="Pfam" id="PF07637">
    <property type="entry name" value="PSD5"/>
    <property type="match status" value="1"/>
</dbReference>
<dbReference type="InterPro" id="IPR013043">
    <property type="entry name" value="DUF1595"/>
</dbReference>
<dbReference type="Pfam" id="PF07631">
    <property type="entry name" value="PSD4"/>
    <property type="match status" value="1"/>
</dbReference>
<evidence type="ECO:0000313" key="10">
    <source>
        <dbReference type="Proteomes" id="UP000324479"/>
    </source>
</evidence>